<dbReference type="SUPFAM" id="SSF47336">
    <property type="entry name" value="ACP-like"/>
    <property type="match status" value="1"/>
</dbReference>
<gene>
    <name evidence="2" type="ORF">FB388_1159</name>
</gene>
<organism evidence="2 3">
    <name type="scientific">Pseudonocardia cypriaca</name>
    <dbReference type="NCBI Taxonomy" id="882449"/>
    <lineage>
        <taxon>Bacteria</taxon>
        <taxon>Bacillati</taxon>
        <taxon>Actinomycetota</taxon>
        <taxon>Actinomycetes</taxon>
        <taxon>Pseudonocardiales</taxon>
        <taxon>Pseudonocardiaceae</taxon>
        <taxon>Pseudonocardia</taxon>
    </lineage>
</organism>
<dbReference type="Gene3D" id="1.10.1200.10">
    <property type="entry name" value="ACP-like"/>
    <property type="match status" value="1"/>
</dbReference>
<keyword evidence="3" id="KW-1185">Reference proteome</keyword>
<evidence type="ECO:0000259" key="1">
    <source>
        <dbReference type="PROSITE" id="PS50075"/>
    </source>
</evidence>
<comment type="caution">
    <text evidence="2">The sequence shown here is derived from an EMBL/GenBank/DDBJ whole genome shotgun (WGS) entry which is preliminary data.</text>
</comment>
<dbReference type="AlphaFoldDB" id="A0A543GCJ4"/>
<dbReference type="Proteomes" id="UP000319818">
    <property type="component" value="Unassembled WGS sequence"/>
</dbReference>
<evidence type="ECO:0000313" key="3">
    <source>
        <dbReference type="Proteomes" id="UP000319818"/>
    </source>
</evidence>
<feature type="domain" description="Carrier" evidence="1">
    <location>
        <begin position="1"/>
        <end position="76"/>
    </location>
</feature>
<dbReference type="InterPro" id="IPR036736">
    <property type="entry name" value="ACP-like_sf"/>
</dbReference>
<accession>A0A543GCJ4</accession>
<dbReference type="PROSITE" id="PS50075">
    <property type="entry name" value="CARRIER"/>
    <property type="match status" value="1"/>
</dbReference>
<protein>
    <submittedName>
        <fullName evidence="2">Acyl carrier protein</fullName>
    </submittedName>
</protein>
<name>A0A543GCJ4_9PSEU</name>
<sequence length="84" mass="9176">MQTGDGILELIRDRLNIDVADVDVDMIETGVLDSIALVTLITAIEDALSCELPLDDFDIEHFRSARRISQYLEASGVRGNGSTP</sequence>
<dbReference type="Pfam" id="PF00550">
    <property type="entry name" value="PP-binding"/>
    <property type="match status" value="1"/>
</dbReference>
<evidence type="ECO:0000313" key="2">
    <source>
        <dbReference type="EMBL" id="TQM43807.1"/>
    </source>
</evidence>
<dbReference type="InterPro" id="IPR009081">
    <property type="entry name" value="PP-bd_ACP"/>
</dbReference>
<proteinExistence type="predicted"/>
<reference evidence="2 3" key="1">
    <citation type="submission" date="2019-06" db="EMBL/GenBank/DDBJ databases">
        <title>Sequencing the genomes of 1000 actinobacteria strains.</title>
        <authorList>
            <person name="Klenk H.-P."/>
        </authorList>
    </citation>
    <scope>NUCLEOTIDE SEQUENCE [LARGE SCALE GENOMIC DNA]</scope>
    <source>
        <strain evidence="2 3">DSM 45511</strain>
    </source>
</reference>
<dbReference type="EMBL" id="VFPH01000001">
    <property type="protein sequence ID" value="TQM43807.1"/>
    <property type="molecule type" value="Genomic_DNA"/>
</dbReference>